<keyword evidence="2" id="KW-1185">Reference proteome</keyword>
<gene>
    <name evidence="1" type="ORF">GCM10009559_75550</name>
</gene>
<accession>A0ABN1NHT0</accession>
<evidence type="ECO:0000313" key="2">
    <source>
        <dbReference type="Proteomes" id="UP001499967"/>
    </source>
</evidence>
<dbReference type="RefSeq" id="WP_343946659.1">
    <property type="nucleotide sequence ID" value="NZ_BAAAHP010000306.1"/>
</dbReference>
<dbReference type="Proteomes" id="UP001499967">
    <property type="component" value="Unassembled WGS sequence"/>
</dbReference>
<name>A0ABN1NHT0_9PSEU</name>
<reference evidence="1 2" key="1">
    <citation type="journal article" date="2019" name="Int. J. Syst. Evol. Microbiol.">
        <title>The Global Catalogue of Microorganisms (GCM) 10K type strain sequencing project: providing services to taxonomists for standard genome sequencing and annotation.</title>
        <authorList>
            <consortium name="The Broad Institute Genomics Platform"/>
            <consortium name="The Broad Institute Genome Sequencing Center for Infectious Disease"/>
            <person name="Wu L."/>
            <person name="Ma J."/>
        </authorList>
    </citation>
    <scope>NUCLEOTIDE SEQUENCE [LARGE SCALE GENOMIC DNA]</scope>
    <source>
        <strain evidence="1 2">JCM 11117</strain>
    </source>
</reference>
<dbReference type="EMBL" id="BAAAHP010000306">
    <property type="protein sequence ID" value="GAA0907040.1"/>
    <property type="molecule type" value="Genomic_DNA"/>
</dbReference>
<proteinExistence type="predicted"/>
<protein>
    <submittedName>
        <fullName evidence="1">Uncharacterized protein</fullName>
    </submittedName>
</protein>
<comment type="caution">
    <text evidence="1">The sequence shown here is derived from an EMBL/GenBank/DDBJ whole genome shotgun (WGS) entry which is preliminary data.</text>
</comment>
<organism evidence="1 2">
    <name type="scientific">Pseudonocardia zijingensis</name>
    <dbReference type="NCBI Taxonomy" id="153376"/>
    <lineage>
        <taxon>Bacteria</taxon>
        <taxon>Bacillati</taxon>
        <taxon>Actinomycetota</taxon>
        <taxon>Actinomycetes</taxon>
        <taxon>Pseudonocardiales</taxon>
        <taxon>Pseudonocardiaceae</taxon>
        <taxon>Pseudonocardia</taxon>
    </lineage>
</organism>
<evidence type="ECO:0000313" key="1">
    <source>
        <dbReference type="EMBL" id="GAA0907040.1"/>
    </source>
</evidence>
<sequence length="168" mass="18081">MGQQPEPTLSASATGLPLKLSSATVTADGSRYRDLEPDHLVQLELSISARVLGGFDILLATTGTSGGGADDPSENVPGTERLELHINSILLSSLPRLIHLSGRSRAAHHGEAAARSYTLTLIFSTGSDTGWFWSTEFEVPRSRLVDSRWHLTLPFSHSLTPTDPPRTP</sequence>